<dbReference type="GO" id="GO:0004866">
    <property type="term" value="F:endopeptidase inhibitor activity"/>
    <property type="evidence" value="ECO:0007669"/>
    <property type="project" value="InterPro"/>
</dbReference>
<organism evidence="2">
    <name type="scientific">Nymphaea colorata</name>
    <name type="common">pocket water lily</name>
    <dbReference type="NCBI Taxonomy" id="210225"/>
    <lineage>
        <taxon>Eukaryota</taxon>
        <taxon>Viridiplantae</taxon>
        <taxon>Streptophyta</taxon>
        <taxon>Embryophyta</taxon>
        <taxon>Tracheophyta</taxon>
        <taxon>Spermatophyta</taxon>
        <taxon>Magnoliopsida</taxon>
        <taxon>Nymphaeales</taxon>
        <taxon>Nymphaeaceae</taxon>
        <taxon>Nymphaea</taxon>
    </lineage>
</organism>
<dbReference type="Pfam" id="PF00197">
    <property type="entry name" value="Kunitz_legume"/>
    <property type="match status" value="1"/>
</dbReference>
<evidence type="ECO:0000313" key="2">
    <source>
        <dbReference type="EMBL" id="VVW75100.1"/>
    </source>
</evidence>
<dbReference type="OMA" id="YVAQENH"/>
<name>A0A5K1GIZ0_9MAGN</name>
<proteinExistence type="predicted"/>
<keyword evidence="1" id="KW-0732">Signal</keyword>
<dbReference type="SMART" id="SM00452">
    <property type="entry name" value="STI"/>
    <property type="match status" value="1"/>
</dbReference>
<dbReference type="PANTHER" id="PTHR33107">
    <property type="entry name" value="KUNITZ TRYPSIN INHIBITOR 2"/>
    <property type="match status" value="1"/>
</dbReference>
<dbReference type="PANTHER" id="PTHR33107:SF5">
    <property type="entry name" value="KUNITZ TRYPSIN INHIBITOR 5"/>
    <property type="match status" value="1"/>
</dbReference>
<feature type="chain" id="PRO_5023820081" evidence="1">
    <location>
        <begin position="22"/>
        <end position="202"/>
    </location>
</feature>
<sequence>MSSTILTLGILFSIFTGLAGAQPAWVKDTDGQPLKAGTYYYVLPAQSSSFGGLYSASRNRVQCPLYVTQIDMSTVDGVPARFAPVNGMDLVPLSTDLNVESYNSNICPDPTVWTLAPVDKKTRQTFVKYGGVAGSPGRATLRNWFRIEEEGEHYKLVFCPAVCKTCRVRCGNLGVYLAPNDVRWLVLGGDTLPVKFKKSEKN</sequence>
<dbReference type="PROSITE" id="PS00283">
    <property type="entry name" value="SOYBEAN_KUNITZ"/>
    <property type="match status" value="1"/>
</dbReference>
<dbReference type="Gramene" id="NC9G0173310.1">
    <property type="protein sequence ID" value="NC9G0173310.1:cds"/>
    <property type="gene ID" value="NC9G0173310"/>
</dbReference>
<reference evidence="2" key="1">
    <citation type="submission" date="2019-09" db="EMBL/GenBank/DDBJ databases">
        <authorList>
            <person name="Zhang L."/>
        </authorList>
    </citation>
    <scope>NUCLEOTIDE SEQUENCE</scope>
</reference>
<dbReference type="SUPFAM" id="SSF50386">
    <property type="entry name" value="STI-like"/>
    <property type="match status" value="1"/>
</dbReference>
<evidence type="ECO:0000256" key="1">
    <source>
        <dbReference type="SAM" id="SignalP"/>
    </source>
</evidence>
<dbReference type="PRINTS" id="PR00291">
    <property type="entry name" value="KUNITZINHBTR"/>
</dbReference>
<dbReference type="OrthoDB" id="1918435at2759"/>
<protein>
    <submittedName>
        <fullName evidence="2">Uncharacterized protein</fullName>
    </submittedName>
</protein>
<dbReference type="EMBL" id="LR721787">
    <property type="protein sequence ID" value="VVW75100.1"/>
    <property type="molecule type" value="Genomic_DNA"/>
</dbReference>
<dbReference type="InterPro" id="IPR011065">
    <property type="entry name" value="Kunitz_inhibitor_STI-like_sf"/>
</dbReference>
<accession>A0A5K1GIZ0</accession>
<dbReference type="Gene3D" id="2.80.10.50">
    <property type="match status" value="1"/>
</dbReference>
<dbReference type="AlphaFoldDB" id="A0A5K1GIZ0"/>
<feature type="signal peptide" evidence="1">
    <location>
        <begin position="1"/>
        <end position="21"/>
    </location>
</feature>
<gene>
    <name evidence="2" type="ORF">NYM_LOCUS27618</name>
</gene>
<dbReference type="InterPro" id="IPR002160">
    <property type="entry name" value="Prot_inh_Kunz-lg"/>
</dbReference>